<dbReference type="Proteomes" id="UP001153069">
    <property type="component" value="Unassembled WGS sequence"/>
</dbReference>
<dbReference type="PANTHER" id="PTHR11889:SF31">
    <property type="entry name" value="PROTEIN HEDGEHOG"/>
    <property type="match status" value="1"/>
</dbReference>
<dbReference type="OrthoDB" id="5212at2759"/>
<keyword evidence="2" id="KW-0732">Signal</keyword>
<evidence type="ECO:0000256" key="2">
    <source>
        <dbReference type="SAM" id="SignalP"/>
    </source>
</evidence>
<accession>A0A9N8DQK4</accession>
<organism evidence="4 5">
    <name type="scientific">Seminavis robusta</name>
    <dbReference type="NCBI Taxonomy" id="568900"/>
    <lineage>
        <taxon>Eukaryota</taxon>
        <taxon>Sar</taxon>
        <taxon>Stramenopiles</taxon>
        <taxon>Ochrophyta</taxon>
        <taxon>Bacillariophyta</taxon>
        <taxon>Bacillariophyceae</taxon>
        <taxon>Bacillariophycidae</taxon>
        <taxon>Naviculales</taxon>
        <taxon>Naviculaceae</taxon>
        <taxon>Seminavis</taxon>
    </lineage>
</organism>
<evidence type="ECO:0000259" key="3">
    <source>
        <dbReference type="Pfam" id="PF01079"/>
    </source>
</evidence>
<feature type="domain" description="Hedgehog protein Hint" evidence="3">
    <location>
        <begin position="153"/>
        <end position="317"/>
    </location>
</feature>
<sequence length="439" mass="48128">MKMLLLCYCCLLASITIGSVVGSLSVTELTSGTSAFVRVKTEPSFNFYQLNTDTASGSKTTCTISSIQVVNLILAIRYGDLPDAFGTADCVSDTSGSAVGSNSETCEATAASDSRAYVQVVADDASTSNAENALDILCTTTAPTSTSEPDTGGGACFSGDMTVRVRDREWPVKMKDLQVGDWVLQTQQTTHENDEYEYEYQPIYAMAHVEEDAVMEYLEIETEHAPKPLVVSRDHLVFLEGTKHPVAAQNLAVGDSLFLMDTTTIHNNATTTTTTTRITNIGTTYRRGKYAPLTPDGTIVVNGIVASTYVAILGKDMMELQQHYRIMSWHTFIHVLYMAPIRMACVHHGRVCPDYLFARDPATGYAKFVAAGFQMAEWVHRQNMPVQLFLLILTMVVLGPLALLEQMGLFRILSCISAATIMRGTRRLKKNRGTKQTTK</sequence>
<dbReference type="GO" id="GO:0016540">
    <property type="term" value="P:protein autoprocessing"/>
    <property type="evidence" value="ECO:0007669"/>
    <property type="project" value="InterPro"/>
</dbReference>
<dbReference type="Gene3D" id="2.170.16.10">
    <property type="entry name" value="Hedgehog/Intein (Hint) domain"/>
    <property type="match status" value="1"/>
</dbReference>
<feature type="signal peptide" evidence="2">
    <location>
        <begin position="1"/>
        <end position="18"/>
    </location>
</feature>
<feature type="chain" id="PRO_5040174975" evidence="2">
    <location>
        <begin position="19"/>
        <end position="439"/>
    </location>
</feature>
<dbReference type="Pfam" id="PF01079">
    <property type="entry name" value="Hint"/>
    <property type="match status" value="1"/>
</dbReference>
<protein>
    <submittedName>
        <fullName evidence="4">Intercellular signal essential for a variety of patterning events during development By similarity</fullName>
    </submittedName>
</protein>
<dbReference type="EMBL" id="CAICTM010000186">
    <property type="protein sequence ID" value="CAB9504139.1"/>
    <property type="molecule type" value="Genomic_DNA"/>
</dbReference>
<dbReference type="AlphaFoldDB" id="A0A9N8DQK4"/>
<dbReference type="InterPro" id="IPR036844">
    <property type="entry name" value="Hint_dom_sf"/>
</dbReference>
<keyword evidence="5" id="KW-1185">Reference proteome</keyword>
<proteinExistence type="predicted"/>
<reference evidence="4" key="1">
    <citation type="submission" date="2020-06" db="EMBL/GenBank/DDBJ databases">
        <authorList>
            <consortium name="Plant Systems Biology data submission"/>
        </authorList>
    </citation>
    <scope>NUCLEOTIDE SEQUENCE</scope>
    <source>
        <strain evidence="4">D6</strain>
    </source>
</reference>
<dbReference type="PANTHER" id="PTHR11889">
    <property type="entry name" value="HEDGEHOG"/>
    <property type="match status" value="1"/>
</dbReference>
<keyword evidence="1" id="KW-0812">Transmembrane</keyword>
<gene>
    <name evidence="4" type="ORF">SEMRO_187_G080860.1</name>
</gene>
<feature type="transmembrane region" description="Helical" evidence="1">
    <location>
        <begin position="384"/>
        <end position="404"/>
    </location>
</feature>
<evidence type="ECO:0000313" key="4">
    <source>
        <dbReference type="EMBL" id="CAB9504139.1"/>
    </source>
</evidence>
<keyword evidence="1" id="KW-1133">Transmembrane helix</keyword>
<dbReference type="CDD" id="cd00081">
    <property type="entry name" value="Hint"/>
    <property type="match status" value="1"/>
</dbReference>
<dbReference type="InterPro" id="IPR001767">
    <property type="entry name" value="Hedgehog_Hint"/>
</dbReference>
<comment type="caution">
    <text evidence="4">The sequence shown here is derived from an EMBL/GenBank/DDBJ whole genome shotgun (WGS) entry which is preliminary data.</text>
</comment>
<dbReference type="InterPro" id="IPR050387">
    <property type="entry name" value="Hedgehog_Signaling"/>
</dbReference>
<evidence type="ECO:0000256" key="1">
    <source>
        <dbReference type="SAM" id="Phobius"/>
    </source>
</evidence>
<evidence type="ECO:0000313" key="5">
    <source>
        <dbReference type="Proteomes" id="UP001153069"/>
    </source>
</evidence>
<keyword evidence="1" id="KW-0472">Membrane</keyword>
<name>A0A9N8DQK4_9STRA</name>
<dbReference type="SUPFAM" id="SSF51294">
    <property type="entry name" value="Hedgehog/intein (Hint) domain"/>
    <property type="match status" value="1"/>
</dbReference>